<dbReference type="GO" id="GO:0005886">
    <property type="term" value="C:plasma membrane"/>
    <property type="evidence" value="ECO:0007669"/>
    <property type="project" value="UniProtKB-SubCell"/>
</dbReference>
<name>A0A934STW5_9BURK</name>
<keyword evidence="9" id="KW-1185">Reference proteome</keyword>
<evidence type="ECO:0000256" key="5">
    <source>
        <dbReference type="ARBA" id="ARBA00023136"/>
    </source>
</evidence>
<feature type="transmembrane region" description="Helical" evidence="6">
    <location>
        <begin position="279"/>
        <end position="300"/>
    </location>
</feature>
<dbReference type="EMBL" id="JAEPBG010000008">
    <property type="protein sequence ID" value="MBK4736696.1"/>
    <property type="molecule type" value="Genomic_DNA"/>
</dbReference>
<dbReference type="SUPFAM" id="SSF82866">
    <property type="entry name" value="Multidrug efflux transporter AcrB transmembrane domain"/>
    <property type="match status" value="2"/>
</dbReference>
<evidence type="ECO:0000256" key="4">
    <source>
        <dbReference type="ARBA" id="ARBA00022989"/>
    </source>
</evidence>
<keyword evidence="3 6" id="KW-0812">Transmembrane</keyword>
<sequence length="790" mass="82807">MIGPLRSARGRALALWLTFVLLCAGVIHGTRFSADLSAFLPQSPTAEQRVLLDQLRDGVVARLILVGIEGGDAGARAALSKAMAARLRADAGFAAINNGEPINAERDQRFLFENRYLLSPAVEPERFRADGLREALSATIDLLASPAGMLVKPLLPRDPTGETVALLEAMASNNRPRSADGVWVSRDGKTALLLAQTRAAGADTDGQAQAMRKVEDAFAAARASVPGASALRLEMTGPGVFSVRSRDTIESEATRLSIIGSCIIIAMLLILYRSPVALALGLLPVVSGALAGVTAVSLGFGVVHGITLGFGTTLIGEAVDYSIYLFVQSRALADGGADAKRGWIREFWPTVRLGVAISIVGFASLLLSTFPGLAQLGLYSIAGLVTAALATRFILPYLLPKNFRVRDVAPLGRRLASLAQRAPLLRLPLGLLLIAAVALVWQHRHGLWNTELASLSPVPQAEQDLDARLRANLGAPDVRYLVSVSADSREAALIASERIAHQLDALVSRGLLSGYESASRYLPSLAAQRARQASLPATGLDDALRQAASDLPVRASLFAPFLEDVEASRTKPLLTRADLDGTSFAQAVDSLMFERDGRWSALLPLSASAQGGALPVDAVRAALDAAGEPGAVFVDMKTESDRIYAGYLRQALLLSAGGVVAIVALLLLALRSPRRVLLLLLPLSASVISIVAILTACGVRMTVLHLVGLLLIVAVGSNYALFFDNAGKAKAGGPAPETLASLMFANLSTVAGFGVLGFSQVPVLQAIGATVGPGAVLALVYAAVFVGGKR</sequence>
<evidence type="ECO:0000256" key="6">
    <source>
        <dbReference type="SAM" id="Phobius"/>
    </source>
</evidence>
<dbReference type="Gene3D" id="1.20.1640.10">
    <property type="entry name" value="Multidrug efflux transporter AcrB transmembrane domain"/>
    <property type="match status" value="2"/>
</dbReference>
<keyword evidence="2" id="KW-1003">Cell membrane</keyword>
<dbReference type="Pfam" id="PF03176">
    <property type="entry name" value="MMPL"/>
    <property type="match status" value="1"/>
</dbReference>
<feature type="transmembrane region" description="Helical" evidence="6">
    <location>
        <begin position="347"/>
        <end position="370"/>
    </location>
</feature>
<dbReference type="PANTHER" id="PTHR33406:SF13">
    <property type="entry name" value="MEMBRANE PROTEIN YDFJ"/>
    <property type="match status" value="1"/>
</dbReference>
<keyword evidence="5 6" id="KW-0472">Membrane</keyword>
<feature type="transmembrane region" description="Helical" evidence="6">
    <location>
        <begin position="306"/>
        <end position="327"/>
    </location>
</feature>
<dbReference type="RefSeq" id="WP_200594371.1">
    <property type="nucleotide sequence ID" value="NZ_JAEPBG010000008.1"/>
</dbReference>
<organism evidence="8 9">
    <name type="scientific">Noviherbaspirillum pedocola</name>
    <dbReference type="NCBI Taxonomy" id="2801341"/>
    <lineage>
        <taxon>Bacteria</taxon>
        <taxon>Pseudomonadati</taxon>
        <taxon>Pseudomonadota</taxon>
        <taxon>Betaproteobacteria</taxon>
        <taxon>Burkholderiales</taxon>
        <taxon>Oxalobacteraceae</taxon>
        <taxon>Noviherbaspirillum</taxon>
    </lineage>
</organism>
<feature type="transmembrane region" description="Helical" evidence="6">
    <location>
        <begin position="735"/>
        <end position="758"/>
    </location>
</feature>
<feature type="transmembrane region" description="Helical" evidence="6">
    <location>
        <begin position="423"/>
        <end position="441"/>
    </location>
</feature>
<feature type="transmembrane region" description="Helical" evidence="6">
    <location>
        <begin position="253"/>
        <end position="272"/>
    </location>
</feature>
<evidence type="ECO:0000256" key="3">
    <source>
        <dbReference type="ARBA" id="ARBA00022692"/>
    </source>
</evidence>
<feature type="transmembrane region" description="Helical" evidence="6">
    <location>
        <begin position="647"/>
        <end position="669"/>
    </location>
</feature>
<feature type="domain" description="Membrane transport protein MMPL" evidence="7">
    <location>
        <begin position="177"/>
        <end position="399"/>
    </location>
</feature>
<reference evidence="8" key="1">
    <citation type="submission" date="2021-01" db="EMBL/GenBank/DDBJ databases">
        <title>Genome sequence of strain Noviherbaspirillum sp. DKR-6.</title>
        <authorList>
            <person name="Chaudhary D.K."/>
        </authorList>
    </citation>
    <scope>NUCLEOTIDE SEQUENCE</scope>
    <source>
        <strain evidence="8">DKR-6</strain>
    </source>
</reference>
<feature type="transmembrane region" description="Helical" evidence="6">
    <location>
        <begin position="376"/>
        <end position="399"/>
    </location>
</feature>
<proteinExistence type="predicted"/>
<feature type="transmembrane region" description="Helical" evidence="6">
    <location>
        <begin position="764"/>
        <end position="786"/>
    </location>
</feature>
<feature type="transmembrane region" description="Helical" evidence="6">
    <location>
        <begin position="676"/>
        <end position="696"/>
    </location>
</feature>
<dbReference type="Proteomes" id="UP000622890">
    <property type="component" value="Unassembled WGS sequence"/>
</dbReference>
<evidence type="ECO:0000259" key="7">
    <source>
        <dbReference type="Pfam" id="PF03176"/>
    </source>
</evidence>
<dbReference type="AlphaFoldDB" id="A0A934STW5"/>
<gene>
    <name evidence="8" type="ORF">JJB74_18880</name>
</gene>
<evidence type="ECO:0000313" key="8">
    <source>
        <dbReference type="EMBL" id="MBK4736696.1"/>
    </source>
</evidence>
<accession>A0A934STW5</accession>
<keyword evidence="4 6" id="KW-1133">Transmembrane helix</keyword>
<feature type="transmembrane region" description="Helical" evidence="6">
    <location>
        <begin position="702"/>
        <end position="723"/>
    </location>
</feature>
<evidence type="ECO:0000256" key="2">
    <source>
        <dbReference type="ARBA" id="ARBA00022475"/>
    </source>
</evidence>
<dbReference type="InterPro" id="IPR004869">
    <property type="entry name" value="MMPL_dom"/>
</dbReference>
<evidence type="ECO:0000256" key="1">
    <source>
        <dbReference type="ARBA" id="ARBA00004651"/>
    </source>
</evidence>
<protein>
    <submittedName>
        <fullName evidence="8">MMPL family transporter</fullName>
    </submittedName>
</protein>
<dbReference type="PANTHER" id="PTHR33406">
    <property type="entry name" value="MEMBRANE PROTEIN MJ1562-RELATED"/>
    <property type="match status" value="1"/>
</dbReference>
<evidence type="ECO:0000313" key="9">
    <source>
        <dbReference type="Proteomes" id="UP000622890"/>
    </source>
</evidence>
<comment type="subcellular location">
    <subcellularLocation>
        <location evidence="1">Cell membrane</location>
        <topology evidence="1">Multi-pass membrane protein</topology>
    </subcellularLocation>
</comment>
<comment type="caution">
    <text evidence="8">The sequence shown here is derived from an EMBL/GenBank/DDBJ whole genome shotgun (WGS) entry which is preliminary data.</text>
</comment>
<dbReference type="InterPro" id="IPR050545">
    <property type="entry name" value="Mycobact_MmpL"/>
</dbReference>